<dbReference type="SUPFAM" id="SSF90188">
    <property type="entry name" value="Somatomedin B domain"/>
    <property type="match status" value="1"/>
</dbReference>
<dbReference type="EMBL" id="CAJNRD030001123">
    <property type="protein sequence ID" value="CAG5104116.1"/>
    <property type="molecule type" value="Genomic_DNA"/>
</dbReference>
<evidence type="ECO:0000313" key="6">
    <source>
        <dbReference type="EMBL" id="CAG5104116.1"/>
    </source>
</evidence>
<evidence type="ECO:0000256" key="2">
    <source>
        <dbReference type="ARBA" id="ARBA00023157"/>
    </source>
</evidence>
<feature type="signal peptide" evidence="4">
    <location>
        <begin position="1"/>
        <end position="23"/>
    </location>
</feature>
<accession>A0A8J2HMB7</accession>
<protein>
    <submittedName>
        <fullName evidence="6">Similar to SBSPON: Somatomedin-B and thrombospondin type-1 domain-containing protein (Homo sapiens)</fullName>
    </submittedName>
</protein>
<dbReference type="Proteomes" id="UP000786811">
    <property type="component" value="Unassembled WGS sequence"/>
</dbReference>
<dbReference type="PROSITE" id="PS50958">
    <property type="entry name" value="SMB_2"/>
    <property type="match status" value="1"/>
</dbReference>
<dbReference type="Pfam" id="PF19028">
    <property type="entry name" value="TSP1_spondin"/>
    <property type="match status" value="1"/>
</dbReference>
<dbReference type="Pfam" id="PF01033">
    <property type="entry name" value="Somatomedin_B"/>
    <property type="match status" value="1"/>
</dbReference>
<dbReference type="InterPro" id="IPR039942">
    <property type="entry name" value="SBSPO"/>
</dbReference>
<keyword evidence="7" id="KW-1185">Reference proteome</keyword>
<dbReference type="OrthoDB" id="98591at2759"/>
<dbReference type="PROSITE" id="PS00524">
    <property type="entry name" value="SMB_1"/>
    <property type="match status" value="1"/>
</dbReference>
<dbReference type="InterPro" id="IPR001212">
    <property type="entry name" value="Somatomedin_B_dom"/>
</dbReference>
<feature type="domain" description="SMB" evidence="5">
    <location>
        <begin position="36"/>
        <end position="87"/>
    </location>
</feature>
<reference evidence="6" key="1">
    <citation type="submission" date="2021-04" db="EMBL/GenBank/DDBJ databases">
        <authorList>
            <person name="Chebbi M.A.C M."/>
        </authorList>
    </citation>
    <scope>NUCLEOTIDE SEQUENCE</scope>
</reference>
<dbReference type="InterPro" id="IPR036383">
    <property type="entry name" value="TSP1_rpt_sf"/>
</dbReference>
<dbReference type="Gene3D" id="2.20.100.10">
    <property type="entry name" value="Thrombospondin type-1 (TSP1) repeat"/>
    <property type="match status" value="1"/>
</dbReference>
<dbReference type="FunFam" id="2.20.100.10:FF:000134">
    <property type="entry name" value="Uncharacterized protein"/>
    <property type="match status" value="1"/>
</dbReference>
<gene>
    <name evidence="6" type="ORF">HICCMSTLAB_LOCUS11841</name>
</gene>
<evidence type="ECO:0000256" key="4">
    <source>
        <dbReference type="SAM" id="SignalP"/>
    </source>
</evidence>
<keyword evidence="2" id="KW-1015">Disulfide bond</keyword>
<evidence type="ECO:0000259" key="5">
    <source>
        <dbReference type="PROSITE" id="PS50958"/>
    </source>
</evidence>
<dbReference type="PANTHER" id="PTHR20920:SF5">
    <property type="entry name" value="SMB DOMAIN-CONTAINING PROTEIN"/>
    <property type="match status" value="1"/>
</dbReference>
<keyword evidence="1 4" id="KW-0732">Signal</keyword>
<dbReference type="PROSITE" id="PS50092">
    <property type="entry name" value="TSP1"/>
    <property type="match status" value="1"/>
</dbReference>
<dbReference type="InterPro" id="IPR000884">
    <property type="entry name" value="TSP1_rpt"/>
</dbReference>
<comment type="caution">
    <text evidence="6">The sequence shown here is derived from an EMBL/GenBank/DDBJ whole genome shotgun (WGS) entry which is preliminary data.</text>
</comment>
<dbReference type="InterPro" id="IPR036024">
    <property type="entry name" value="Somatomedin_B-like_dom_sf"/>
</dbReference>
<keyword evidence="3" id="KW-0325">Glycoprotein</keyword>
<evidence type="ECO:0000256" key="3">
    <source>
        <dbReference type="ARBA" id="ARBA00023180"/>
    </source>
</evidence>
<dbReference type="Gene3D" id="4.10.410.20">
    <property type="match status" value="1"/>
</dbReference>
<name>A0A8J2HMB7_COTCN</name>
<evidence type="ECO:0000256" key="1">
    <source>
        <dbReference type="ARBA" id="ARBA00022729"/>
    </source>
</evidence>
<evidence type="ECO:0000313" key="7">
    <source>
        <dbReference type="Proteomes" id="UP000786811"/>
    </source>
</evidence>
<dbReference type="PANTHER" id="PTHR20920">
    <property type="entry name" value="RPE-SPONDIN"/>
    <property type="match status" value="1"/>
</dbReference>
<dbReference type="SUPFAM" id="SSF82895">
    <property type="entry name" value="TSP-1 type 1 repeat"/>
    <property type="match status" value="1"/>
</dbReference>
<proteinExistence type="predicted"/>
<dbReference type="SMART" id="SM00209">
    <property type="entry name" value="TSP1"/>
    <property type="match status" value="1"/>
</dbReference>
<dbReference type="InterPro" id="IPR044004">
    <property type="entry name" value="TSP1_spondin_dom"/>
</dbReference>
<feature type="chain" id="PRO_5035231462" evidence="4">
    <location>
        <begin position="24"/>
        <end position="265"/>
    </location>
</feature>
<organism evidence="6 7">
    <name type="scientific">Cotesia congregata</name>
    <name type="common">Parasitoid wasp</name>
    <name type="synonym">Apanteles congregatus</name>
    <dbReference type="NCBI Taxonomy" id="51543"/>
    <lineage>
        <taxon>Eukaryota</taxon>
        <taxon>Metazoa</taxon>
        <taxon>Ecdysozoa</taxon>
        <taxon>Arthropoda</taxon>
        <taxon>Hexapoda</taxon>
        <taxon>Insecta</taxon>
        <taxon>Pterygota</taxon>
        <taxon>Neoptera</taxon>
        <taxon>Endopterygota</taxon>
        <taxon>Hymenoptera</taxon>
        <taxon>Apocrita</taxon>
        <taxon>Ichneumonoidea</taxon>
        <taxon>Braconidae</taxon>
        <taxon>Microgastrinae</taxon>
        <taxon>Cotesia</taxon>
    </lineage>
</organism>
<sequence>MRKLKALQYFIAIAVSLVDKSAGGSCRAAKLCCQGRDSGCVIQKVSPNAIIESPKDKPCYCDHACLKLNDCCSDFRETCSVVDCEVSEWGTWSVCDNLCGVGIQTRIRVITKSKQNGGKHCPQLEQSRVCQEHVGCRHSERDSLYKTNVTLLTTWQEMNPPELNETIATKQGTCSAFTVIWASRACSKDFPGVTLGAQICVMCHSEPESVSCQNNQDPLGPTGIGRWKIITSESARCHGKWITSANNIEQCDVNECKEATSFVYV</sequence>
<dbReference type="AlphaFoldDB" id="A0A8J2HMB7"/>